<keyword evidence="1" id="KW-0547">Nucleotide-binding</keyword>
<dbReference type="GO" id="GO:0017116">
    <property type="term" value="F:single-stranded DNA helicase activity"/>
    <property type="evidence" value="ECO:0007669"/>
    <property type="project" value="TreeGrafter"/>
</dbReference>
<feature type="domain" description="MCM C-terminal AAA(+) ATPase" evidence="3">
    <location>
        <begin position="116"/>
        <end position="154"/>
    </location>
</feature>
<dbReference type="Proteomes" id="UP001177003">
    <property type="component" value="Chromosome 9"/>
</dbReference>
<keyword evidence="5" id="KW-1185">Reference proteome</keyword>
<protein>
    <recommendedName>
        <fullName evidence="3">MCM C-terminal AAA(+) ATPase domain-containing protein</fullName>
    </recommendedName>
</protein>
<dbReference type="InterPro" id="IPR031327">
    <property type="entry name" value="MCM"/>
</dbReference>
<organism evidence="4 5">
    <name type="scientific">Lactuca saligna</name>
    <name type="common">Willowleaf lettuce</name>
    <dbReference type="NCBI Taxonomy" id="75948"/>
    <lineage>
        <taxon>Eukaryota</taxon>
        <taxon>Viridiplantae</taxon>
        <taxon>Streptophyta</taxon>
        <taxon>Embryophyta</taxon>
        <taxon>Tracheophyta</taxon>
        <taxon>Spermatophyta</taxon>
        <taxon>Magnoliopsida</taxon>
        <taxon>eudicotyledons</taxon>
        <taxon>Gunneridae</taxon>
        <taxon>Pentapetalae</taxon>
        <taxon>asterids</taxon>
        <taxon>campanulids</taxon>
        <taxon>Asterales</taxon>
        <taxon>Asteraceae</taxon>
        <taxon>Cichorioideae</taxon>
        <taxon>Cichorieae</taxon>
        <taxon>Lactucinae</taxon>
        <taxon>Lactuca</taxon>
    </lineage>
</organism>
<evidence type="ECO:0000259" key="3">
    <source>
        <dbReference type="PROSITE" id="PS50051"/>
    </source>
</evidence>
<evidence type="ECO:0000313" key="4">
    <source>
        <dbReference type="EMBL" id="CAI9302184.1"/>
    </source>
</evidence>
<dbReference type="InterPro" id="IPR027417">
    <property type="entry name" value="P-loop_NTPase"/>
</dbReference>
<dbReference type="Gene3D" id="3.40.50.300">
    <property type="entry name" value="P-loop containing nucleotide triphosphate hydrolases"/>
    <property type="match status" value="1"/>
</dbReference>
<dbReference type="PANTHER" id="PTHR11630">
    <property type="entry name" value="DNA REPLICATION LICENSING FACTOR MCM FAMILY MEMBER"/>
    <property type="match status" value="1"/>
</dbReference>
<accession>A0AA36EN90</accession>
<dbReference type="GO" id="GO:0003697">
    <property type="term" value="F:single-stranded DNA binding"/>
    <property type="evidence" value="ECO:0007669"/>
    <property type="project" value="TreeGrafter"/>
</dbReference>
<proteinExistence type="predicted"/>
<dbReference type="AlphaFoldDB" id="A0AA36EN90"/>
<dbReference type="GO" id="GO:0005524">
    <property type="term" value="F:ATP binding"/>
    <property type="evidence" value="ECO:0007669"/>
    <property type="project" value="UniProtKB-KW"/>
</dbReference>
<dbReference type="GO" id="GO:0000727">
    <property type="term" value="P:double-strand break repair via break-induced replication"/>
    <property type="evidence" value="ECO:0007669"/>
    <property type="project" value="TreeGrafter"/>
</dbReference>
<dbReference type="InterPro" id="IPR001208">
    <property type="entry name" value="MCM_dom"/>
</dbReference>
<keyword evidence="2" id="KW-0067">ATP-binding</keyword>
<dbReference type="PANTHER" id="PTHR11630:SF42">
    <property type="entry name" value="DNA REPLICATION LICENSING FACTOR MCM5"/>
    <property type="match status" value="1"/>
</dbReference>
<dbReference type="GO" id="GO:0006270">
    <property type="term" value="P:DNA replication initiation"/>
    <property type="evidence" value="ECO:0007669"/>
    <property type="project" value="TreeGrafter"/>
</dbReference>
<gene>
    <name evidence="4" type="ORF">LSALG_LOCUS40685</name>
</gene>
<dbReference type="PROSITE" id="PS50051">
    <property type="entry name" value="MCM_2"/>
    <property type="match status" value="1"/>
</dbReference>
<name>A0AA36EN90_LACSI</name>
<sequence>MISGHERMLYVVNVGSHNLSNTSSFQKVCSQIIILKYLVAVCLNNNDHTNKQGNQVATLLGPEKEREINWYLQPGHKEKLIRQLTPIIHKISEIVLRCAISVCNAGRGRNIKLLSDYVKKVVACLLFGGSRKTLPDGVRLRGDINDLLLGDQKTGWIKN</sequence>
<dbReference type="GO" id="GO:0005634">
    <property type="term" value="C:nucleus"/>
    <property type="evidence" value="ECO:0007669"/>
    <property type="project" value="TreeGrafter"/>
</dbReference>
<dbReference type="GO" id="GO:0043138">
    <property type="term" value="F:3'-5' DNA helicase activity"/>
    <property type="evidence" value="ECO:0007669"/>
    <property type="project" value="TreeGrafter"/>
</dbReference>
<evidence type="ECO:0000313" key="5">
    <source>
        <dbReference type="Proteomes" id="UP001177003"/>
    </source>
</evidence>
<dbReference type="GO" id="GO:0042555">
    <property type="term" value="C:MCM complex"/>
    <property type="evidence" value="ECO:0007669"/>
    <property type="project" value="TreeGrafter"/>
</dbReference>
<evidence type="ECO:0000256" key="2">
    <source>
        <dbReference type="ARBA" id="ARBA00022840"/>
    </source>
</evidence>
<reference evidence="4" key="1">
    <citation type="submission" date="2023-04" db="EMBL/GenBank/DDBJ databases">
        <authorList>
            <person name="Vijverberg K."/>
            <person name="Xiong W."/>
            <person name="Schranz E."/>
        </authorList>
    </citation>
    <scope>NUCLEOTIDE SEQUENCE</scope>
</reference>
<dbReference type="Pfam" id="PF00493">
    <property type="entry name" value="MCM"/>
    <property type="match status" value="1"/>
</dbReference>
<dbReference type="EMBL" id="OX465085">
    <property type="protein sequence ID" value="CAI9302184.1"/>
    <property type="molecule type" value="Genomic_DNA"/>
</dbReference>
<evidence type="ECO:0000256" key="1">
    <source>
        <dbReference type="ARBA" id="ARBA00022741"/>
    </source>
</evidence>